<keyword evidence="3" id="KW-1185">Reference proteome</keyword>
<comment type="caution">
    <text evidence="2">The sequence shown here is derived from an EMBL/GenBank/DDBJ whole genome shotgun (WGS) entry which is preliminary data.</text>
</comment>
<evidence type="ECO:0000313" key="3">
    <source>
        <dbReference type="Proteomes" id="UP001221757"/>
    </source>
</evidence>
<dbReference type="Proteomes" id="UP001221757">
    <property type="component" value="Unassembled WGS sequence"/>
</dbReference>
<accession>A0AAD7D4E6</accession>
<gene>
    <name evidence="2" type="ORF">B0H17DRAFT_1206851</name>
</gene>
<organism evidence="2 3">
    <name type="scientific">Mycena rosella</name>
    <name type="common">Pink bonnet</name>
    <name type="synonym">Agaricus rosellus</name>
    <dbReference type="NCBI Taxonomy" id="1033263"/>
    <lineage>
        <taxon>Eukaryota</taxon>
        <taxon>Fungi</taxon>
        <taxon>Dikarya</taxon>
        <taxon>Basidiomycota</taxon>
        <taxon>Agaricomycotina</taxon>
        <taxon>Agaricomycetes</taxon>
        <taxon>Agaricomycetidae</taxon>
        <taxon>Agaricales</taxon>
        <taxon>Marasmiineae</taxon>
        <taxon>Mycenaceae</taxon>
        <taxon>Mycena</taxon>
    </lineage>
</organism>
<feature type="region of interest" description="Disordered" evidence="1">
    <location>
        <begin position="1"/>
        <end position="71"/>
    </location>
</feature>
<evidence type="ECO:0000256" key="1">
    <source>
        <dbReference type="SAM" id="MobiDB-lite"/>
    </source>
</evidence>
<feature type="compositionally biased region" description="Pro residues" evidence="1">
    <location>
        <begin position="47"/>
        <end position="56"/>
    </location>
</feature>
<proteinExistence type="predicted"/>
<feature type="compositionally biased region" description="Low complexity" evidence="1">
    <location>
        <begin position="10"/>
        <end position="25"/>
    </location>
</feature>
<protein>
    <submittedName>
        <fullName evidence="2">Uncharacterized protein</fullName>
    </submittedName>
</protein>
<evidence type="ECO:0000313" key="2">
    <source>
        <dbReference type="EMBL" id="KAJ7678397.1"/>
    </source>
</evidence>
<reference evidence="2" key="1">
    <citation type="submission" date="2023-03" db="EMBL/GenBank/DDBJ databases">
        <title>Massive genome expansion in bonnet fungi (Mycena s.s.) driven by repeated elements and novel gene families across ecological guilds.</title>
        <authorList>
            <consortium name="Lawrence Berkeley National Laboratory"/>
            <person name="Harder C.B."/>
            <person name="Miyauchi S."/>
            <person name="Viragh M."/>
            <person name="Kuo A."/>
            <person name="Thoen E."/>
            <person name="Andreopoulos B."/>
            <person name="Lu D."/>
            <person name="Skrede I."/>
            <person name="Drula E."/>
            <person name="Henrissat B."/>
            <person name="Morin E."/>
            <person name="Kohler A."/>
            <person name="Barry K."/>
            <person name="LaButti K."/>
            <person name="Morin E."/>
            <person name="Salamov A."/>
            <person name="Lipzen A."/>
            <person name="Mereny Z."/>
            <person name="Hegedus B."/>
            <person name="Baldrian P."/>
            <person name="Stursova M."/>
            <person name="Weitz H."/>
            <person name="Taylor A."/>
            <person name="Grigoriev I.V."/>
            <person name="Nagy L.G."/>
            <person name="Martin F."/>
            <person name="Kauserud H."/>
        </authorList>
    </citation>
    <scope>NUCLEOTIDE SEQUENCE</scope>
    <source>
        <strain evidence="2">CBHHK067</strain>
    </source>
</reference>
<dbReference type="AlphaFoldDB" id="A0AAD7D4E6"/>
<name>A0AAD7D4E6_MYCRO</name>
<dbReference type="EMBL" id="JARKIE010000135">
    <property type="protein sequence ID" value="KAJ7678397.1"/>
    <property type="molecule type" value="Genomic_DNA"/>
</dbReference>
<sequence length="367" mass="39939">MVQLSEKTPSATDSESSTAGAATSSERADPAVTLTSPATPTSVDVPLPDPSAPPLKPTEHSAEARGQQATATKLKKELITKSTEHIDDADSFDVLAEVLGDVLQWTQLNKTISVEFWKVLEVIQECLANHLTIVRESETTSSFSALLLQLVSPALKQLAERSETQHKAITWLSKELEKSKTQQILLYAAVAAASIAPPPAAPKRKPPPLPSPSEEHILVRFDGVTPAIFDASYPEIIASVNNHLQSLSLSLLLYAQKQNAISIFVVPALVADTQTLVNEWLHWAPTVFPGRHIAPVASHSHLQVNGILFRDVRDMNELKCEFELRNPHLGKVTGTPTADSIQQHCQVHWTLSPPVAALSPPCRRPRP</sequence>